<evidence type="ECO:0000256" key="7">
    <source>
        <dbReference type="SAM" id="MobiDB-lite"/>
    </source>
</evidence>
<evidence type="ECO:0000256" key="5">
    <source>
        <dbReference type="ARBA" id="ARBA00023049"/>
    </source>
</evidence>
<dbReference type="CDD" id="cd07332">
    <property type="entry name" value="M48C_Oma1_like"/>
    <property type="match status" value="1"/>
</dbReference>
<organism evidence="10 11">
    <name type="scientific">Arsenicitalea aurantiaca</name>
    <dbReference type="NCBI Taxonomy" id="1783274"/>
    <lineage>
        <taxon>Bacteria</taxon>
        <taxon>Pseudomonadati</taxon>
        <taxon>Pseudomonadota</taxon>
        <taxon>Alphaproteobacteria</taxon>
        <taxon>Hyphomicrobiales</taxon>
        <taxon>Devosiaceae</taxon>
        <taxon>Arsenicitalea</taxon>
    </lineage>
</organism>
<comment type="caution">
    <text evidence="10">The sequence shown here is derived from an EMBL/GenBank/DDBJ whole genome shotgun (WGS) entry which is preliminary data.</text>
</comment>
<dbReference type="OrthoDB" id="9810445at2"/>
<dbReference type="Pfam" id="PF01435">
    <property type="entry name" value="Peptidase_M48"/>
    <property type="match status" value="1"/>
</dbReference>
<feature type="domain" description="Peptidase M48" evidence="9">
    <location>
        <begin position="171"/>
        <end position="342"/>
    </location>
</feature>
<dbReference type="InterPro" id="IPR051156">
    <property type="entry name" value="Mito/Outer_Membr_Metalloprot"/>
</dbReference>
<dbReference type="InterPro" id="IPR001915">
    <property type="entry name" value="Peptidase_M48"/>
</dbReference>
<keyword evidence="2" id="KW-0479">Metal-binding</keyword>
<dbReference type="AlphaFoldDB" id="A0A433XAI9"/>
<dbReference type="GO" id="GO:0016020">
    <property type="term" value="C:membrane"/>
    <property type="evidence" value="ECO:0007669"/>
    <property type="project" value="TreeGrafter"/>
</dbReference>
<evidence type="ECO:0000256" key="4">
    <source>
        <dbReference type="ARBA" id="ARBA00022833"/>
    </source>
</evidence>
<keyword evidence="8" id="KW-1133">Transmembrane helix</keyword>
<evidence type="ECO:0000256" key="6">
    <source>
        <dbReference type="RuleBase" id="RU003983"/>
    </source>
</evidence>
<evidence type="ECO:0000256" key="3">
    <source>
        <dbReference type="ARBA" id="ARBA00022801"/>
    </source>
</evidence>
<keyword evidence="3 6" id="KW-0378">Hydrolase</keyword>
<keyword evidence="4 6" id="KW-0862">Zinc</keyword>
<feature type="region of interest" description="Disordered" evidence="7">
    <location>
        <begin position="379"/>
        <end position="407"/>
    </location>
</feature>
<evidence type="ECO:0000259" key="9">
    <source>
        <dbReference type="Pfam" id="PF01435"/>
    </source>
</evidence>
<dbReference type="PANTHER" id="PTHR22726">
    <property type="entry name" value="METALLOENDOPEPTIDASE OMA1"/>
    <property type="match status" value="1"/>
</dbReference>
<dbReference type="PANTHER" id="PTHR22726:SF1">
    <property type="entry name" value="METALLOENDOPEPTIDASE OMA1, MITOCHONDRIAL"/>
    <property type="match status" value="1"/>
</dbReference>
<feature type="transmembrane region" description="Helical" evidence="8">
    <location>
        <begin position="99"/>
        <end position="118"/>
    </location>
</feature>
<keyword evidence="11" id="KW-1185">Reference proteome</keyword>
<reference evidence="10 11" key="1">
    <citation type="journal article" date="2016" name="Int. J. Syst. Evol. Microbiol.">
        <title>Arsenicitalea aurantiaca gen. nov., sp. nov., a new member of the family Hyphomicrobiaceae, isolated from high-arsenic sediment.</title>
        <authorList>
            <person name="Mu Y."/>
            <person name="Zhou L."/>
            <person name="Zeng X.C."/>
            <person name="Liu L."/>
            <person name="Pan Y."/>
            <person name="Chen X."/>
            <person name="Wang J."/>
            <person name="Li S."/>
            <person name="Li W.J."/>
            <person name="Wang Y."/>
        </authorList>
    </citation>
    <scope>NUCLEOTIDE SEQUENCE [LARGE SCALE GENOMIC DNA]</scope>
    <source>
        <strain evidence="10 11">42-50</strain>
    </source>
</reference>
<name>A0A433XAI9_9HYPH</name>
<dbReference type="GO" id="GO:0046872">
    <property type="term" value="F:metal ion binding"/>
    <property type="evidence" value="ECO:0007669"/>
    <property type="project" value="UniProtKB-KW"/>
</dbReference>
<dbReference type="Gene3D" id="3.30.2010.10">
    <property type="entry name" value="Metalloproteases ('zincins'), catalytic domain"/>
    <property type="match status" value="1"/>
</dbReference>
<keyword evidence="5 6" id="KW-0482">Metalloprotease</keyword>
<dbReference type="RefSeq" id="WP_127188357.1">
    <property type="nucleotide sequence ID" value="NZ_RZNJ01000003.1"/>
</dbReference>
<evidence type="ECO:0000313" key="10">
    <source>
        <dbReference type="EMBL" id="RUT31111.1"/>
    </source>
</evidence>
<dbReference type="GO" id="GO:0004222">
    <property type="term" value="F:metalloendopeptidase activity"/>
    <property type="evidence" value="ECO:0007669"/>
    <property type="project" value="InterPro"/>
</dbReference>
<proteinExistence type="inferred from homology"/>
<protein>
    <submittedName>
        <fullName evidence="10">M48 family metallopeptidase</fullName>
    </submittedName>
</protein>
<evidence type="ECO:0000256" key="8">
    <source>
        <dbReference type="SAM" id="Phobius"/>
    </source>
</evidence>
<dbReference type="EMBL" id="RZNJ01000003">
    <property type="protein sequence ID" value="RUT31111.1"/>
    <property type="molecule type" value="Genomic_DNA"/>
</dbReference>
<sequence length="407" mass="43623">MELSARYQDGLVAEVHEVACRIEGDALVIRDAESLFVRDRWPADQVYPLHGRPIQLRIANGARPLGARLVFSGPADIAAARAMLPALKRKSAAYKARQWKLVGLSTMALASVVAAYVYGVPLLASRIVGVIPVQWEADLGTTVARQIEEALVADAGWEICDPDPDSLANRAITRFSTAALEGAGSPFVPDVQVIRTDVPNAFALPGGRAYYFSALLEQTESPDEFAGVLAHELGHVAHRHAMEQLIATSATGLLIGFILGDMTGLSIAGGIGASLIDSRFSREAEREADRFAADVARRMAFQPVGLANLLERVSGDDDYAEAFALLSTHPLTSERRAALEALEPSPAASPAFTDEEWQAIRTMCDAGTTTKTATDTLAKGETVGFSTQAEEDQEEDPEEDLLDSPVP</sequence>
<evidence type="ECO:0000313" key="11">
    <source>
        <dbReference type="Proteomes" id="UP000281547"/>
    </source>
</evidence>
<dbReference type="Proteomes" id="UP000281547">
    <property type="component" value="Unassembled WGS sequence"/>
</dbReference>
<keyword evidence="8" id="KW-0812">Transmembrane</keyword>
<comment type="similarity">
    <text evidence="6">Belongs to the peptidase M48 family.</text>
</comment>
<evidence type="ECO:0000256" key="1">
    <source>
        <dbReference type="ARBA" id="ARBA00022670"/>
    </source>
</evidence>
<feature type="compositionally biased region" description="Acidic residues" evidence="7">
    <location>
        <begin position="389"/>
        <end position="407"/>
    </location>
</feature>
<gene>
    <name evidence="10" type="ORF">EMQ25_09570</name>
</gene>
<evidence type="ECO:0000256" key="2">
    <source>
        <dbReference type="ARBA" id="ARBA00022723"/>
    </source>
</evidence>
<keyword evidence="8" id="KW-0472">Membrane</keyword>
<accession>A0A433XAI9</accession>
<comment type="cofactor">
    <cofactor evidence="6">
        <name>Zn(2+)</name>
        <dbReference type="ChEBI" id="CHEBI:29105"/>
    </cofactor>
    <text evidence="6">Binds 1 zinc ion per subunit.</text>
</comment>
<keyword evidence="1 6" id="KW-0645">Protease</keyword>
<dbReference type="GO" id="GO:0051603">
    <property type="term" value="P:proteolysis involved in protein catabolic process"/>
    <property type="evidence" value="ECO:0007669"/>
    <property type="project" value="TreeGrafter"/>
</dbReference>